<dbReference type="CDD" id="cd02947">
    <property type="entry name" value="TRX_family"/>
    <property type="match status" value="1"/>
</dbReference>
<reference evidence="1 2" key="1">
    <citation type="submission" date="2018-12" db="EMBL/GenBank/DDBJ databases">
        <title>Pseudomonas aeruginosa Diversity Panel.</title>
        <authorList>
            <person name="Snesrud E."/>
            <person name="Mcgann P."/>
        </authorList>
    </citation>
    <scope>NUCLEOTIDE SEQUENCE [LARGE SCALE GENOMIC DNA]</scope>
    <source>
        <strain evidence="1 2">MRSN6241</strain>
    </source>
</reference>
<dbReference type="InterPro" id="IPR036249">
    <property type="entry name" value="Thioredoxin-like_sf"/>
</dbReference>
<accession>A0ABD7K6M7</accession>
<dbReference type="SUPFAM" id="SSF52833">
    <property type="entry name" value="Thioredoxin-like"/>
    <property type="match status" value="1"/>
</dbReference>
<evidence type="ECO:0000313" key="2">
    <source>
        <dbReference type="Proteomes" id="UP000276985"/>
    </source>
</evidence>
<protein>
    <submittedName>
        <fullName evidence="1">Thioredoxin</fullName>
    </submittedName>
</protein>
<comment type="caution">
    <text evidence="1">The sequence shown here is derived from an EMBL/GenBank/DDBJ whole genome shotgun (WGS) entry which is preliminary data.</text>
</comment>
<dbReference type="AlphaFoldDB" id="A0ABD7K6M7"/>
<evidence type="ECO:0000313" key="1">
    <source>
        <dbReference type="EMBL" id="RTS49710.1"/>
    </source>
</evidence>
<dbReference type="RefSeq" id="WP_033997303.1">
    <property type="nucleotide sequence ID" value="NZ_JAOYTE010000044.1"/>
</dbReference>
<sequence length="118" mass="12708">MSTEVNSVPSLELTDLDADQRLLALPGVSLLVFTGEGCASCRWARRHLGDLDLPVERLCWVDAGRNGGLVERYGVFHLPALFVVRDGCFHGALNVPLQREALRGAVLAGLSGSPEELP</sequence>
<gene>
    <name evidence="1" type="ORF">DY940_08425</name>
</gene>
<dbReference type="EMBL" id="RXTL01000010">
    <property type="protein sequence ID" value="RTS49710.1"/>
    <property type="molecule type" value="Genomic_DNA"/>
</dbReference>
<proteinExistence type="predicted"/>
<name>A0ABD7K6M7_PSEAI</name>
<dbReference type="Proteomes" id="UP000276985">
    <property type="component" value="Unassembled WGS sequence"/>
</dbReference>
<organism evidence="1 2">
    <name type="scientific">Pseudomonas aeruginosa</name>
    <dbReference type="NCBI Taxonomy" id="287"/>
    <lineage>
        <taxon>Bacteria</taxon>
        <taxon>Pseudomonadati</taxon>
        <taxon>Pseudomonadota</taxon>
        <taxon>Gammaproteobacteria</taxon>
        <taxon>Pseudomonadales</taxon>
        <taxon>Pseudomonadaceae</taxon>
        <taxon>Pseudomonas</taxon>
    </lineage>
</organism>